<evidence type="ECO:0000313" key="10">
    <source>
        <dbReference type="Proteomes" id="UP000292373"/>
    </source>
</evidence>
<dbReference type="InterPro" id="IPR021163">
    <property type="entry name" value="Ferredox_Rdtase_adrenod"/>
</dbReference>
<dbReference type="InterPro" id="IPR036188">
    <property type="entry name" value="FAD/NAD-bd_sf"/>
</dbReference>
<evidence type="ECO:0000256" key="6">
    <source>
        <dbReference type="ARBA" id="ARBA00023002"/>
    </source>
</evidence>
<dbReference type="SUPFAM" id="SSF51971">
    <property type="entry name" value="Nucleotide-binding domain"/>
    <property type="match status" value="2"/>
</dbReference>
<feature type="binding site" evidence="7">
    <location>
        <position position="15"/>
    </location>
    <ligand>
        <name>FAD</name>
        <dbReference type="ChEBI" id="CHEBI:57692"/>
    </ligand>
</feature>
<dbReference type="PANTHER" id="PTHR48467">
    <property type="entry name" value="GLUTAMATE SYNTHASE 1 [NADH], CHLOROPLASTIC-LIKE"/>
    <property type="match status" value="1"/>
</dbReference>
<protein>
    <submittedName>
        <fullName evidence="9">Ferredoxin-NADP reductase</fullName>
    </submittedName>
</protein>
<evidence type="ECO:0000256" key="7">
    <source>
        <dbReference type="PIRSR" id="PIRSR000362-1"/>
    </source>
</evidence>
<feature type="binding site" evidence="7">
    <location>
        <position position="349"/>
    </location>
    <ligand>
        <name>FAD</name>
        <dbReference type="ChEBI" id="CHEBI:57692"/>
    </ligand>
</feature>
<dbReference type="EMBL" id="SDMQ01000005">
    <property type="protein sequence ID" value="TBT85485.1"/>
    <property type="molecule type" value="Genomic_DNA"/>
</dbReference>
<keyword evidence="5 8" id="KW-0521">NADP</keyword>
<dbReference type="PANTHER" id="PTHR48467:SF1">
    <property type="entry name" value="GLUTAMATE SYNTHASE 1 [NADH], CHLOROPLASTIC-LIKE"/>
    <property type="match status" value="1"/>
</dbReference>
<dbReference type="Proteomes" id="UP000292373">
    <property type="component" value="Unassembled WGS sequence"/>
</dbReference>
<keyword evidence="10" id="KW-1185">Reference proteome</keyword>
<comment type="caution">
    <text evidence="9">The sequence shown here is derived from an EMBL/GenBank/DDBJ whole genome shotgun (WGS) entry which is preliminary data.</text>
</comment>
<comment type="cofactor">
    <cofactor evidence="1 7">
        <name>FAD</name>
        <dbReference type="ChEBI" id="CHEBI:57692"/>
    </cofactor>
</comment>
<name>A0A4Q9KEC0_9ACTN</name>
<feature type="binding site" evidence="7">
    <location>
        <position position="80"/>
    </location>
    <ligand>
        <name>FAD</name>
        <dbReference type="ChEBI" id="CHEBI:57692"/>
    </ligand>
</feature>
<dbReference type="OrthoDB" id="289202at2"/>
<dbReference type="AlphaFoldDB" id="A0A4Q9KEC0"/>
<evidence type="ECO:0000313" key="9">
    <source>
        <dbReference type="EMBL" id="TBT85485.1"/>
    </source>
</evidence>
<evidence type="ECO:0000256" key="2">
    <source>
        <dbReference type="ARBA" id="ARBA00008312"/>
    </source>
</evidence>
<feature type="binding site" evidence="8">
    <location>
        <position position="206"/>
    </location>
    <ligand>
        <name>NADP(+)</name>
        <dbReference type="ChEBI" id="CHEBI:58349"/>
    </ligand>
</feature>
<dbReference type="PRINTS" id="PR00419">
    <property type="entry name" value="ADXRDTASE"/>
</dbReference>
<comment type="similarity">
    <text evidence="2">Belongs to the ferredoxin--NADP reductase type 1 family.</text>
</comment>
<reference evidence="9 10" key="1">
    <citation type="submission" date="2019-01" db="EMBL/GenBank/DDBJ databases">
        <title>Lactibacter flavus gen. nov., sp. nov., a novel bacterium of the family Propionibacteriaceae isolated from raw milk and dairy products.</title>
        <authorList>
            <person name="Huptas C."/>
            <person name="Wenning M."/>
            <person name="Breitenwieser F."/>
            <person name="Doll E."/>
            <person name="Von Neubeck M."/>
            <person name="Busse H.-J."/>
            <person name="Scherer S."/>
        </authorList>
    </citation>
    <scope>NUCLEOTIDE SEQUENCE [LARGE SCALE GENOMIC DNA]</scope>
    <source>
        <strain evidence="9 10">KCTC 33808</strain>
    </source>
</reference>
<dbReference type="PIRSF" id="PIRSF000362">
    <property type="entry name" value="FNR"/>
    <property type="match status" value="1"/>
</dbReference>
<feature type="binding site" evidence="8">
    <location>
        <position position="356"/>
    </location>
    <ligand>
        <name>NADP(+)</name>
        <dbReference type="ChEBI" id="CHEBI:58349"/>
    </ligand>
</feature>
<feature type="binding site" evidence="7">
    <location>
        <position position="44"/>
    </location>
    <ligand>
        <name>FAD</name>
        <dbReference type="ChEBI" id="CHEBI:57692"/>
    </ligand>
</feature>
<evidence type="ECO:0000256" key="1">
    <source>
        <dbReference type="ARBA" id="ARBA00001974"/>
    </source>
</evidence>
<dbReference type="InterPro" id="IPR055275">
    <property type="entry name" value="Ferredox_Rdtase"/>
</dbReference>
<sequence>MREHPRVAIVGAGPSGLYAAGALLKGDEDVRIDILDRLPTPYGLLRYGVAPDHTSLQGIQRVLAEPFASDRVRFFGLVELGQDITADELRRGYDAVVYAAGAAEDRRLDVRGEDLTGSHSAREFVAWYNGHPDAEPHALAGVEAAVTFGVGNVAVDVARILLADPGRLSVTDMPEAVLAELTGHHVADVWVVGRRGPEHATFTTTELRELLTLEGVQPVLHDPVPDDPPDADRRVRQNLEALRAAESRVVEAPRARLHLAFWRRPVELVGASAVRAVVLERTVMDATGQVAGTGEREVVPAQLVLRAIGYRGKPLPGVPFDPERGVVPHVDGRVVDNAGVRPGEYVVGWIKRGPLGVIGTNKSDAAATVRALLADLEAGQLPAPSGPDAAELLAGRGRAASTFADWERIDAAEQAAGERFGRPRVKVATWHALTDLVRHGRPGGPLEHEDDPA</sequence>
<dbReference type="Gene3D" id="3.40.50.720">
    <property type="entry name" value="NAD(P)-binding Rossmann-like Domain"/>
    <property type="match status" value="1"/>
</dbReference>
<keyword evidence="3" id="KW-0285">Flavoprotein</keyword>
<evidence type="ECO:0000256" key="4">
    <source>
        <dbReference type="ARBA" id="ARBA00022827"/>
    </source>
</evidence>
<dbReference type="Gene3D" id="3.50.50.60">
    <property type="entry name" value="FAD/NAD(P)-binding domain"/>
    <property type="match status" value="1"/>
</dbReference>
<feature type="binding site" evidence="8">
    <location>
        <begin position="194"/>
        <end position="195"/>
    </location>
    <ligand>
        <name>NADP(+)</name>
        <dbReference type="ChEBI" id="CHEBI:58349"/>
    </ligand>
</feature>
<feature type="binding site" evidence="7">
    <location>
        <begin position="356"/>
        <end position="358"/>
    </location>
    <ligand>
        <name>FAD</name>
        <dbReference type="ChEBI" id="CHEBI:57692"/>
    </ligand>
</feature>
<organism evidence="9 10">
    <name type="scientific">Propioniciclava sinopodophylli</name>
    <dbReference type="NCBI Taxonomy" id="1837344"/>
    <lineage>
        <taxon>Bacteria</taxon>
        <taxon>Bacillati</taxon>
        <taxon>Actinomycetota</taxon>
        <taxon>Actinomycetes</taxon>
        <taxon>Propionibacteriales</taxon>
        <taxon>Propionibacteriaceae</taxon>
        <taxon>Propioniciclava</taxon>
    </lineage>
</organism>
<accession>A0A4Q9KEC0</accession>
<evidence type="ECO:0000256" key="3">
    <source>
        <dbReference type="ARBA" id="ARBA00022630"/>
    </source>
</evidence>
<gene>
    <name evidence="9" type="ORF">ET989_07015</name>
</gene>
<keyword evidence="6" id="KW-0560">Oxidoreductase</keyword>
<dbReference type="RefSeq" id="WP_131167826.1">
    <property type="nucleotide sequence ID" value="NZ_SDMQ01000005.1"/>
</dbReference>
<keyword evidence="4 7" id="KW-0274">FAD</keyword>
<evidence type="ECO:0000256" key="8">
    <source>
        <dbReference type="PIRSR" id="PIRSR000362-2"/>
    </source>
</evidence>
<proteinExistence type="inferred from homology"/>
<evidence type="ECO:0000256" key="5">
    <source>
        <dbReference type="ARBA" id="ARBA00022857"/>
    </source>
</evidence>
<dbReference type="GO" id="GO:0016491">
    <property type="term" value="F:oxidoreductase activity"/>
    <property type="evidence" value="ECO:0007669"/>
    <property type="project" value="UniProtKB-KW"/>
</dbReference>